<keyword evidence="1" id="KW-0812">Transmembrane</keyword>
<dbReference type="AlphaFoldDB" id="A0A086XS82"/>
<keyword evidence="1" id="KW-1133">Transmembrane helix</keyword>
<keyword evidence="3" id="KW-1185">Reference proteome</keyword>
<evidence type="ECO:0000313" key="3">
    <source>
        <dbReference type="Proteomes" id="UP000028824"/>
    </source>
</evidence>
<evidence type="ECO:0000313" key="2">
    <source>
        <dbReference type="EMBL" id="KFI24882.1"/>
    </source>
</evidence>
<dbReference type="EMBL" id="JFZB01000033">
    <property type="protein sequence ID" value="KFI24882.1"/>
    <property type="molecule type" value="Genomic_DNA"/>
</dbReference>
<feature type="non-terminal residue" evidence="2">
    <location>
        <position position="1"/>
    </location>
</feature>
<keyword evidence="1" id="KW-0472">Membrane</keyword>
<gene>
    <name evidence="2" type="ORF">CG50_07755</name>
</gene>
<dbReference type="Proteomes" id="UP000028824">
    <property type="component" value="Unassembled WGS sequence"/>
</dbReference>
<sequence length="62" mass="6100">ALTVAAICGAYVAQRAGVAAPVVTAVLGLAVLGSAGAAIVALMAPVADTRAIPVPVRVHRRR</sequence>
<protein>
    <submittedName>
        <fullName evidence="2">Uncharacterized protein</fullName>
    </submittedName>
</protein>
<accession>A0A086XS82</accession>
<evidence type="ECO:0000256" key="1">
    <source>
        <dbReference type="SAM" id="Phobius"/>
    </source>
</evidence>
<comment type="caution">
    <text evidence="2">The sequence shown here is derived from an EMBL/GenBank/DDBJ whole genome shotgun (WGS) entry which is preliminary data.</text>
</comment>
<proteinExistence type="predicted"/>
<name>A0A086XS82_9RHOB</name>
<dbReference type="RefSeq" id="WP_036639255.1">
    <property type="nucleotide sequence ID" value="NZ_JFZB01000033.1"/>
</dbReference>
<feature type="transmembrane region" description="Helical" evidence="1">
    <location>
        <begin position="25"/>
        <end position="47"/>
    </location>
</feature>
<reference evidence="2 3" key="1">
    <citation type="submission" date="2014-03" db="EMBL/GenBank/DDBJ databases">
        <title>Genome of Paenirhodobacter enshiensis DW2-9.</title>
        <authorList>
            <person name="Wang D."/>
            <person name="Wang G."/>
        </authorList>
    </citation>
    <scope>NUCLEOTIDE SEQUENCE [LARGE SCALE GENOMIC DNA]</scope>
    <source>
        <strain evidence="2 3">DW2-9</strain>
    </source>
</reference>
<organism evidence="2 3">
    <name type="scientific">Paenirhodobacter enshiensis</name>
    <dbReference type="NCBI Taxonomy" id="1105367"/>
    <lineage>
        <taxon>Bacteria</taxon>
        <taxon>Pseudomonadati</taxon>
        <taxon>Pseudomonadota</taxon>
        <taxon>Alphaproteobacteria</taxon>
        <taxon>Rhodobacterales</taxon>
        <taxon>Rhodobacter group</taxon>
        <taxon>Paenirhodobacter</taxon>
    </lineage>
</organism>